<keyword evidence="1" id="KW-0805">Transcription regulation</keyword>
<organism evidence="5 6">
    <name type="scientific">Leptobacterium flavescens</name>
    <dbReference type="NCBI Taxonomy" id="472055"/>
    <lineage>
        <taxon>Bacteria</taxon>
        <taxon>Pseudomonadati</taxon>
        <taxon>Bacteroidota</taxon>
        <taxon>Flavobacteriia</taxon>
        <taxon>Flavobacteriales</taxon>
        <taxon>Flavobacteriaceae</taxon>
        <taxon>Leptobacterium</taxon>
    </lineage>
</organism>
<evidence type="ECO:0000256" key="3">
    <source>
        <dbReference type="ARBA" id="ARBA00023163"/>
    </source>
</evidence>
<dbReference type="SUPFAM" id="SSF46689">
    <property type="entry name" value="Homeodomain-like"/>
    <property type="match status" value="2"/>
</dbReference>
<evidence type="ECO:0000259" key="4">
    <source>
        <dbReference type="PROSITE" id="PS01124"/>
    </source>
</evidence>
<dbReference type="GO" id="GO:0003700">
    <property type="term" value="F:DNA-binding transcription factor activity"/>
    <property type="evidence" value="ECO:0007669"/>
    <property type="project" value="InterPro"/>
</dbReference>
<dbReference type="Proteomes" id="UP000468581">
    <property type="component" value="Unassembled WGS sequence"/>
</dbReference>
<dbReference type="Gene3D" id="1.10.10.60">
    <property type="entry name" value="Homeodomain-like"/>
    <property type="match status" value="2"/>
</dbReference>
<gene>
    <name evidence="5" type="ORF">GWK08_01355</name>
</gene>
<dbReference type="EMBL" id="JAABOO010000001">
    <property type="protein sequence ID" value="NER12075.1"/>
    <property type="molecule type" value="Genomic_DNA"/>
</dbReference>
<dbReference type="Pfam" id="PF22200">
    <property type="entry name" value="ExsA_N"/>
    <property type="match status" value="1"/>
</dbReference>
<proteinExistence type="predicted"/>
<evidence type="ECO:0000256" key="2">
    <source>
        <dbReference type="ARBA" id="ARBA00023125"/>
    </source>
</evidence>
<dbReference type="PRINTS" id="PR00032">
    <property type="entry name" value="HTHARAC"/>
</dbReference>
<protein>
    <submittedName>
        <fullName evidence="5">Helix-turn-helix domain-containing protein</fullName>
    </submittedName>
</protein>
<evidence type="ECO:0000313" key="5">
    <source>
        <dbReference type="EMBL" id="NER12075.1"/>
    </source>
</evidence>
<dbReference type="InterPro" id="IPR009057">
    <property type="entry name" value="Homeodomain-like_sf"/>
</dbReference>
<dbReference type="PROSITE" id="PS00041">
    <property type="entry name" value="HTH_ARAC_FAMILY_1"/>
    <property type="match status" value="1"/>
</dbReference>
<dbReference type="PANTHER" id="PTHR43280">
    <property type="entry name" value="ARAC-FAMILY TRANSCRIPTIONAL REGULATOR"/>
    <property type="match status" value="1"/>
</dbReference>
<dbReference type="SMART" id="SM00342">
    <property type="entry name" value="HTH_ARAC"/>
    <property type="match status" value="1"/>
</dbReference>
<feature type="domain" description="HTH araC/xylS-type" evidence="4">
    <location>
        <begin position="186"/>
        <end position="284"/>
    </location>
</feature>
<name>A0A6P0UFR2_9FLAO</name>
<evidence type="ECO:0000313" key="6">
    <source>
        <dbReference type="Proteomes" id="UP000468581"/>
    </source>
</evidence>
<dbReference type="PANTHER" id="PTHR43280:SF2">
    <property type="entry name" value="HTH-TYPE TRANSCRIPTIONAL REGULATOR EXSA"/>
    <property type="match status" value="1"/>
</dbReference>
<keyword evidence="3" id="KW-0804">Transcription</keyword>
<sequence>MIDIYEYFKKHPRFNKLVGSDYLFVEYKCPLNVEEFRLWTESHMIIYVINGRKDWVTPSKTYSLAAGDALLVKKGVYVTKQYMEDEYCVMMFFINDQFIQDFMIENRRFLKDLAGPDKDISVFDIDTDDFFLSLVHSIFHYLKDGENIPESLVNIKFRELLFNIVLNPRNRELLHFFNEIYTGTKANIESIMLKNFQYDLKIEDFAKLCGRSLSAFKRDFKNCFNNTPSRWLNDKRLEYAKTLLIGSDLSISEVCYESGFKNTSHFTRAFKQKYQSTPRQFKNTHINA</sequence>
<keyword evidence="6" id="KW-1185">Reference proteome</keyword>
<dbReference type="InterPro" id="IPR018062">
    <property type="entry name" value="HTH_AraC-typ_CS"/>
</dbReference>
<dbReference type="Pfam" id="PF12833">
    <property type="entry name" value="HTH_18"/>
    <property type="match status" value="1"/>
</dbReference>
<dbReference type="GO" id="GO:0043565">
    <property type="term" value="F:sequence-specific DNA binding"/>
    <property type="evidence" value="ECO:0007669"/>
    <property type="project" value="InterPro"/>
</dbReference>
<comment type="caution">
    <text evidence="5">The sequence shown here is derived from an EMBL/GenBank/DDBJ whole genome shotgun (WGS) entry which is preliminary data.</text>
</comment>
<evidence type="ECO:0000256" key="1">
    <source>
        <dbReference type="ARBA" id="ARBA00023015"/>
    </source>
</evidence>
<dbReference type="PROSITE" id="PS01124">
    <property type="entry name" value="HTH_ARAC_FAMILY_2"/>
    <property type="match status" value="1"/>
</dbReference>
<dbReference type="InterPro" id="IPR020449">
    <property type="entry name" value="Tscrpt_reg_AraC-type_HTH"/>
</dbReference>
<dbReference type="SUPFAM" id="SSF51182">
    <property type="entry name" value="RmlC-like cupins"/>
    <property type="match status" value="1"/>
</dbReference>
<dbReference type="InterPro" id="IPR054015">
    <property type="entry name" value="ExsA-like_N"/>
</dbReference>
<dbReference type="InterPro" id="IPR018060">
    <property type="entry name" value="HTH_AraC"/>
</dbReference>
<dbReference type="InterPro" id="IPR011051">
    <property type="entry name" value="RmlC_Cupin_sf"/>
</dbReference>
<keyword evidence="2" id="KW-0238">DNA-binding</keyword>
<reference evidence="5 6" key="1">
    <citation type="submission" date="2020-01" db="EMBL/GenBank/DDBJ databases">
        <title>Leptobacterium flavescens.</title>
        <authorList>
            <person name="Wang G."/>
        </authorList>
    </citation>
    <scope>NUCLEOTIDE SEQUENCE [LARGE SCALE GENOMIC DNA]</scope>
    <source>
        <strain evidence="5 6">KCTC 22160</strain>
    </source>
</reference>
<accession>A0A6P0UFR2</accession>
<dbReference type="AlphaFoldDB" id="A0A6P0UFR2"/>